<dbReference type="Gene3D" id="3.60.20.10">
    <property type="entry name" value="Glutamine Phosphoribosylpyrophosphate, subunit 1, domain 1"/>
    <property type="match status" value="1"/>
</dbReference>
<evidence type="ECO:0000256" key="4">
    <source>
        <dbReference type="SAM" id="MobiDB-lite"/>
    </source>
</evidence>
<dbReference type="InterPro" id="IPR002692">
    <property type="entry name" value="S45"/>
</dbReference>
<keyword evidence="3" id="KW-0865">Zymogen</keyword>
<gene>
    <name evidence="5" type="ORF">ACFQGB_10000</name>
</gene>
<reference evidence="5 6" key="1">
    <citation type="journal article" date="2019" name="Int. J. Syst. Evol. Microbiol.">
        <title>The Global Catalogue of Microorganisms (GCM) 10K type strain sequencing project: providing services to taxonomists for standard genome sequencing and annotation.</title>
        <authorList>
            <consortium name="The Broad Institute Genomics Platform"/>
            <consortium name="The Broad Institute Genome Sequencing Center for Infectious Disease"/>
            <person name="Wu L."/>
            <person name="Ma J."/>
        </authorList>
    </citation>
    <scope>NUCLEOTIDE SEQUENCE [LARGE SCALE GENOMIC DNA]</scope>
    <source>
        <strain evidence="5 6">GX26</strain>
    </source>
</reference>
<comment type="similarity">
    <text evidence="1">Belongs to the peptidase S45 family.</text>
</comment>
<dbReference type="GO" id="GO:0016787">
    <property type="term" value="F:hydrolase activity"/>
    <property type="evidence" value="ECO:0007669"/>
    <property type="project" value="UniProtKB-KW"/>
</dbReference>
<dbReference type="Pfam" id="PF01804">
    <property type="entry name" value="Penicil_amidase"/>
    <property type="match status" value="1"/>
</dbReference>
<dbReference type="RefSeq" id="WP_336350158.1">
    <property type="nucleotide sequence ID" value="NZ_JAZAQL010000002.1"/>
</dbReference>
<organism evidence="5 6">
    <name type="scientific">Halorubellus litoreus</name>
    <dbReference type="NCBI Taxonomy" id="755308"/>
    <lineage>
        <taxon>Archaea</taxon>
        <taxon>Methanobacteriati</taxon>
        <taxon>Methanobacteriota</taxon>
        <taxon>Stenosarchaea group</taxon>
        <taxon>Halobacteria</taxon>
        <taxon>Halobacteriales</taxon>
        <taxon>Halorubellaceae</taxon>
        <taxon>Halorubellus</taxon>
    </lineage>
</organism>
<dbReference type="Proteomes" id="UP001596395">
    <property type="component" value="Unassembled WGS sequence"/>
</dbReference>
<comment type="caution">
    <text evidence="5">The sequence shown here is derived from an EMBL/GenBank/DDBJ whole genome shotgun (WGS) entry which is preliminary data.</text>
</comment>
<feature type="region of interest" description="Disordered" evidence="4">
    <location>
        <begin position="488"/>
        <end position="508"/>
    </location>
</feature>
<keyword evidence="2" id="KW-0378">Hydrolase</keyword>
<evidence type="ECO:0000256" key="2">
    <source>
        <dbReference type="ARBA" id="ARBA00022801"/>
    </source>
</evidence>
<dbReference type="InterPro" id="IPR043146">
    <property type="entry name" value="Penicillin_amidase_N_B-knob"/>
</dbReference>
<evidence type="ECO:0000256" key="3">
    <source>
        <dbReference type="ARBA" id="ARBA00023145"/>
    </source>
</evidence>
<evidence type="ECO:0000313" key="5">
    <source>
        <dbReference type="EMBL" id="MFC6953195.1"/>
    </source>
</evidence>
<evidence type="ECO:0000256" key="1">
    <source>
        <dbReference type="ARBA" id="ARBA00006586"/>
    </source>
</evidence>
<protein>
    <submittedName>
        <fullName evidence="5">Penicillin acylase family protein</fullName>
    </submittedName>
</protein>
<feature type="region of interest" description="Disordered" evidence="4">
    <location>
        <begin position="216"/>
        <end position="264"/>
    </location>
</feature>
<dbReference type="SUPFAM" id="SSF56235">
    <property type="entry name" value="N-terminal nucleophile aminohydrolases (Ntn hydrolases)"/>
    <property type="match status" value="1"/>
</dbReference>
<dbReference type="Gene3D" id="1.10.439.10">
    <property type="entry name" value="Penicillin Amidohydrolase, domain 1"/>
    <property type="match status" value="1"/>
</dbReference>
<dbReference type="InterPro" id="IPR043147">
    <property type="entry name" value="Penicillin_amidase_A-knob"/>
</dbReference>
<dbReference type="Gene3D" id="1.10.1400.10">
    <property type="match status" value="1"/>
</dbReference>
<keyword evidence="6" id="KW-1185">Reference proteome</keyword>
<feature type="compositionally biased region" description="Low complexity" evidence="4">
    <location>
        <begin position="242"/>
        <end position="257"/>
    </location>
</feature>
<dbReference type="PANTHER" id="PTHR34218">
    <property type="entry name" value="PEPTIDASE S45 PENICILLIN AMIDASE"/>
    <property type="match status" value="1"/>
</dbReference>
<dbReference type="Gene3D" id="2.30.120.10">
    <property type="match status" value="1"/>
</dbReference>
<accession>A0ABD5VG77</accession>
<dbReference type="EMBL" id="JBHSXN010000002">
    <property type="protein sequence ID" value="MFC6953195.1"/>
    <property type="molecule type" value="Genomic_DNA"/>
</dbReference>
<sequence>MVSETTRRALLSAVLGAGVGGMALTDAREFLADFAPLSGSTWDADGREVDREVDSPYGPATVRYDDHGVPHVTASDERAAYYAVGYVQASDRLFEMDLLRRVMRGELSAVFGDVAIDSDRFNRQMDFARAAEVTWDAAKDGPAAPASEAFVDGVNAYREDAGRPVEFELLDYDADPWTPVDSILAQKQISWGLTGSFATLRRAAVADAFDRETAETLYPLPDADNHDAPILRPGDREPNPPGGETAAASAATRAATGAGSGDPVDPGLVSWLEAFESEDGVGSNSWVVSGDYTDSGDPVVANDPHLDLRVPPVWYEQHVVVDGERDVRGVTFPGVPFTIIGRNDTGAWGFTNAGYDVIDFYTYDTRNDGREYRYGDEWREFETREETIPVADGEDETVEVAKSVHGAVLSRGSGGDSLPGTSGRVGVQWTGLSAARTIESIYDVGRSEGVDDVLDALRKFDEPTQNFVYADRDGRTLYYTTGRVPIRRTDGDPVPATRPFDGSAMEGEWRGFEPYGETDWANADTIPFEAMPHSVDPGYLATANQRVTDDPPAHLSEGYSSPFRGARIYERLDERAASDEPMTAEFLRDVQLDAVDRRVDHLRPLLEDARGDVSGDAREELDAMLAWDGEMTTDRREPLVFAFWARELGERAFAGRFENADLDVGTPNDWVLGRLPADSEWFVPEGASDPDRGAVAAAALQDALDAIDDEGYETYGDYNRTALTHPFEREFLNYPAYPTDGSPTAVNNFRRESMVGSSWRQVVPVGDDAPPAEAVLPGGNDGDPLSAHYADQLDDWAAGRFREFGLDAPSGVDVRFTADDDAGNSVDAGGDDA</sequence>
<name>A0ABD5VG77_9EURY</name>
<proteinExistence type="inferred from homology"/>
<dbReference type="InterPro" id="IPR023343">
    <property type="entry name" value="Penicillin_amidase_dom1"/>
</dbReference>
<dbReference type="PIRSF" id="PIRSF001227">
    <property type="entry name" value="Pen_acylase"/>
    <property type="match status" value="1"/>
</dbReference>
<dbReference type="AlphaFoldDB" id="A0ABD5VG77"/>
<dbReference type="PANTHER" id="PTHR34218:SF4">
    <property type="entry name" value="ACYL-HOMOSERINE LACTONE ACYLASE QUIP"/>
    <property type="match status" value="1"/>
</dbReference>
<dbReference type="InterPro" id="IPR014395">
    <property type="entry name" value="Pen/GL7ACA/AHL_acylase"/>
</dbReference>
<dbReference type="CDD" id="cd03747">
    <property type="entry name" value="Ntn_PGA_like"/>
    <property type="match status" value="1"/>
</dbReference>
<dbReference type="InterPro" id="IPR029055">
    <property type="entry name" value="Ntn_hydrolases_N"/>
</dbReference>
<feature type="compositionally biased region" description="Basic and acidic residues" evidence="4">
    <location>
        <begin position="223"/>
        <end position="238"/>
    </location>
</feature>
<evidence type="ECO:0000313" key="6">
    <source>
        <dbReference type="Proteomes" id="UP001596395"/>
    </source>
</evidence>